<sequence>MKAITLFATALLAAGLAQNTLADNDSGFYLGGSLGNAKIAFEDADGGVNDTKTGYKVFGGYNFDLVPMVDLGIETSYVDLGTMNGNIMGESFAFSNSAWQAHLVGGIDVGPVGLFAKAGVSQWETKLSSDVFSGSTTGSDPAYGIGAKFQAGPIQLRAEFERINLDDADLDFYSLGAAFTF</sequence>
<evidence type="ECO:0000256" key="1">
    <source>
        <dbReference type="ARBA" id="ARBA00022729"/>
    </source>
</evidence>
<evidence type="ECO:0000313" key="4">
    <source>
        <dbReference type="EMBL" id="MBB3169579.1"/>
    </source>
</evidence>
<dbReference type="Pfam" id="PF13505">
    <property type="entry name" value="OMP_b-brl"/>
    <property type="match status" value="1"/>
</dbReference>
<protein>
    <submittedName>
        <fullName evidence="4">Opacity protein-like surface antigen</fullName>
    </submittedName>
</protein>
<gene>
    <name evidence="4" type="ORF">FHS30_002792</name>
</gene>
<dbReference type="Proteomes" id="UP000559987">
    <property type="component" value="Unassembled WGS sequence"/>
</dbReference>
<dbReference type="RefSeq" id="WP_183911082.1">
    <property type="nucleotide sequence ID" value="NZ_JACHXZ010000004.1"/>
</dbReference>
<dbReference type="AlphaFoldDB" id="A0A839UT30"/>
<dbReference type="EMBL" id="JACHXZ010000004">
    <property type="protein sequence ID" value="MBB3169579.1"/>
    <property type="molecule type" value="Genomic_DNA"/>
</dbReference>
<evidence type="ECO:0000259" key="3">
    <source>
        <dbReference type="Pfam" id="PF13505"/>
    </source>
</evidence>
<organism evidence="4 5">
    <name type="scientific">Simiduia aestuariiviva</name>
    <dbReference type="NCBI Taxonomy" id="1510459"/>
    <lineage>
        <taxon>Bacteria</taxon>
        <taxon>Pseudomonadati</taxon>
        <taxon>Pseudomonadota</taxon>
        <taxon>Gammaproteobacteria</taxon>
        <taxon>Cellvibrionales</taxon>
        <taxon>Cellvibrionaceae</taxon>
        <taxon>Simiduia</taxon>
    </lineage>
</organism>
<keyword evidence="5" id="KW-1185">Reference proteome</keyword>
<proteinExistence type="predicted"/>
<feature type="chain" id="PRO_5032645394" evidence="2">
    <location>
        <begin position="23"/>
        <end position="181"/>
    </location>
</feature>
<evidence type="ECO:0000256" key="2">
    <source>
        <dbReference type="SAM" id="SignalP"/>
    </source>
</evidence>
<dbReference type="Gene3D" id="2.40.160.20">
    <property type="match status" value="1"/>
</dbReference>
<feature type="signal peptide" evidence="2">
    <location>
        <begin position="1"/>
        <end position="22"/>
    </location>
</feature>
<comment type="caution">
    <text evidence="4">The sequence shown here is derived from an EMBL/GenBank/DDBJ whole genome shotgun (WGS) entry which is preliminary data.</text>
</comment>
<dbReference type="InterPro" id="IPR027385">
    <property type="entry name" value="Beta-barrel_OMP"/>
</dbReference>
<feature type="domain" description="Outer membrane protein beta-barrel" evidence="3">
    <location>
        <begin position="9"/>
        <end position="181"/>
    </location>
</feature>
<accession>A0A839UT30</accession>
<evidence type="ECO:0000313" key="5">
    <source>
        <dbReference type="Proteomes" id="UP000559987"/>
    </source>
</evidence>
<dbReference type="SUPFAM" id="SSF56925">
    <property type="entry name" value="OMPA-like"/>
    <property type="match status" value="1"/>
</dbReference>
<name>A0A839UT30_9GAMM</name>
<reference evidence="4 5" key="1">
    <citation type="submission" date="2020-08" db="EMBL/GenBank/DDBJ databases">
        <title>Genomic Encyclopedia of Type Strains, Phase III (KMG-III): the genomes of soil and plant-associated and newly described type strains.</title>
        <authorList>
            <person name="Whitman W."/>
        </authorList>
    </citation>
    <scope>NUCLEOTIDE SEQUENCE [LARGE SCALE GENOMIC DNA]</scope>
    <source>
        <strain evidence="4 5">CECT 8571</strain>
    </source>
</reference>
<dbReference type="InterPro" id="IPR011250">
    <property type="entry name" value="OMP/PagP_B-barrel"/>
</dbReference>
<keyword evidence="1 2" id="KW-0732">Signal</keyword>